<keyword evidence="2" id="KW-1185">Reference proteome</keyword>
<evidence type="ECO:0008006" key="3">
    <source>
        <dbReference type="Google" id="ProtNLM"/>
    </source>
</evidence>
<proteinExistence type="predicted"/>
<comment type="caution">
    <text evidence="1">The sequence shown here is derived from an EMBL/GenBank/DDBJ whole genome shotgun (WGS) entry which is preliminary data.</text>
</comment>
<dbReference type="AlphaFoldDB" id="A0A7X5Y1L5"/>
<dbReference type="RefSeq" id="WP_125977276.1">
    <property type="nucleotide sequence ID" value="NZ_BAAADY010000020.1"/>
</dbReference>
<organism evidence="1 2">
    <name type="scientific">Sphingomonas trueperi</name>
    <dbReference type="NCBI Taxonomy" id="53317"/>
    <lineage>
        <taxon>Bacteria</taxon>
        <taxon>Pseudomonadati</taxon>
        <taxon>Pseudomonadota</taxon>
        <taxon>Alphaproteobacteria</taxon>
        <taxon>Sphingomonadales</taxon>
        <taxon>Sphingomonadaceae</taxon>
        <taxon>Sphingomonas</taxon>
    </lineage>
</organism>
<dbReference type="EMBL" id="JAATJB010000015">
    <property type="protein sequence ID" value="NJB99398.1"/>
    <property type="molecule type" value="Genomic_DNA"/>
</dbReference>
<reference evidence="1 2" key="1">
    <citation type="submission" date="2020-03" db="EMBL/GenBank/DDBJ databases">
        <title>Genomic Encyclopedia of Type Strains, Phase IV (KMG-IV): sequencing the most valuable type-strain genomes for metagenomic binning, comparative biology and taxonomic classification.</title>
        <authorList>
            <person name="Goeker M."/>
        </authorList>
    </citation>
    <scope>NUCLEOTIDE SEQUENCE [LARGE SCALE GENOMIC DNA]</scope>
    <source>
        <strain evidence="1 2">DSM 7225</strain>
    </source>
</reference>
<gene>
    <name evidence="1" type="ORF">GGR89_003739</name>
</gene>
<protein>
    <recommendedName>
        <fullName evidence="3">NinG protein</fullName>
    </recommendedName>
</protein>
<accession>A0A7X5Y1L5</accession>
<sequence length="115" mass="13343">MPGQQAGGWPPRECPECRKVFEPNRANQLFCSSQHNADWNNRATARGRVLTPFSIVARVTRDGSRGKPEEREIGRKASSRHRALIQEYRDEDRAAGRMEWAEYMIHRHRLGLDTR</sequence>
<dbReference type="Proteomes" id="UP000531251">
    <property type="component" value="Unassembled WGS sequence"/>
</dbReference>
<name>A0A7X5Y1L5_9SPHN</name>
<evidence type="ECO:0000313" key="1">
    <source>
        <dbReference type="EMBL" id="NJB99398.1"/>
    </source>
</evidence>
<evidence type="ECO:0000313" key="2">
    <source>
        <dbReference type="Proteomes" id="UP000531251"/>
    </source>
</evidence>